<comment type="caution">
    <text evidence="1">The sequence shown here is derived from an EMBL/GenBank/DDBJ whole genome shotgun (WGS) entry which is preliminary data.</text>
</comment>
<sequence length="158" mass="17626">MQTTSAGSPPQSLRARREAVVREHMQAENDMDFDLALGTFDHPRYELMATGQVYDGPEEVMEYYRTTRTAFPDQRNENVVLRHADDAVIVEFDLKGTHLGPFMGLEPTGRTFSCRMAAIFEFDGDRITCERVYFDLATIAGQLGLLGRVAGLVAETSG</sequence>
<proteinExistence type="predicted"/>
<evidence type="ECO:0000313" key="2">
    <source>
        <dbReference type="Proteomes" id="UP000539313"/>
    </source>
</evidence>
<evidence type="ECO:0000313" key="1">
    <source>
        <dbReference type="EMBL" id="MBA9006280.1"/>
    </source>
</evidence>
<dbReference type="InterPro" id="IPR009959">
    <property type="entry name" value="Cyclase_SnoaL-like"/>
</dbReference>
<organism evidence="1 2">
    <name type="scientific">Thermomonospora cellulosilytica</name>
    <dbReference type="NCBI Taxonomy" id="1411118"/>
    <lineage>
        <taxon>Bacteria</taxon>
        <taxon>Bacillati</taxon>
        <taxon>Actinomycetota</taxon>
        <taxon>Actinomycetes</taxon>
        <taxon>Streptosporangiales</taxon>
        <taxon>Thermomonosporaceae</taxon>
        <taxon>Thermomonospora</taxon>
    </lineage>
</organism>
<keyword evidence="1" id="KW-0413">Isomerase</keyword>
<gene>
    <name evidence="1" type="ORF">HNR21_005162</name>
</gene>
<dbReference type="SUPFAM" id="SSF54427">
    <property type="entry name" value="NTF2-like"/>
    <property type="match status" value="1"/>
</dbReference>
<name>A0A7W3N2D3_9ACTN</name>
<keyword evidence="2" id="KW-1185">Reference proteome</keyword>
<dbReference type="InterPro" id="IPR032710">
    <property type="entry name" value="NTF2-like_dom_sf"/>
</dbReference>
<dbReference type="Proteomes" id="UP000539313">
    <property type="component" value="Unassembled WGS sequence"/>
</dbReference>
<protein>
    <submittedName>
        <fullName evidence="1">Steroid delta-isomerase-like uncharacterized protein</fullName>
    </submittedName>
</protein>
<dbReference type="PANTHER" id="PTHR38436:SF1">
    <property type="entry name" value="ESTER CYCLASE"/>
    <property type="match status" value="1"/>
</dbReference>
<reference evidence="1 2" key="1">
    <citation type="submission" date="2020-08" db="EMBL/GenBank/DDBJ databases">
        <title>Sequencing the genomes of 1000 actinobacteria strains.</title>
        <authorList>
            <person name="Klenk H.-P."/>
        </authorList>
    </citation>
    <scope>NUCLEOTIDE SEQUENCE [LARGE SCALE GENOMIC DNA]</scope>
    <source>
        <strain evidence="1 2">DSM 45823</strain>
    </source>
</reference>
<dbReference type="Pfam" id="PF07366">
    <property type="entry name" value="SnoaL"/>
    <property type="match status" value="1"/>
</dbReference>
<dbReference type="Gene3D" id="3.10.450.50">
    <property type="match status" value="1"/>
</dbReference>
<dbReference type="EMBL" id="JACJII010000001">
    <property type="protein sequence ID" value="MBA9006280.1"/>
    <property type="molecule type" value="Genomic_DNA"/>
</dbReference>
<dbReference type="RefSeq" id="WP_246442335.1">
    <property type="nucleotide sequence ID" value="NZ_JACJII010000001.1"/>
</dbReference>
<dbReference type="GO" id="GO:0030638">
    <property type="term" value="P:polyketide metabolic process"/>
    <property type="evidence" value="ECO:0007669"/>
    <property type="project" value="InterPro"/>
</dbReference>
<dbReference type="PANTHER" id="PTHR38436">
    <property type="entry name" value="POLYKETIDE CYCLASE SNOAL-LIKE DOMAIN"/>
    <property type="match status" value="1"/>
</dbReference>
<accession>A0A7W3N2D3</accession>
<dbReference type="AlphaFoldDB" id="A0A7W3N2D3"/>
<dbReference type="GO" id="GO:0016853">
    <property type="term" value="F:isomerase activity"/>
    <property type="evidence" value="ECO:0007669"/>
    <property type="project" value="UniProtKB-KW"/>
</dbReference>